<accession>A0AAV7PI32</accession>
<evidence type="ECO:0000313" key="2">
    <source>
        <dbReference type="Proteomes" id="UP001066276"/>
    </source>
</evidence>
<comment type="caution">
    <text evidence="1">The sequence shown here is derived from an EMBL/GenBank/DDBJ whole genome shotgun (WGS) entry which is preliminary data.</text>
</comment>
<protein>
    <submittedName>
        <fullName evidence="1">Uncharacterized protein</fullName>
    </submittedName>
</protein>
<gene>
    <name evidence="1" type="ORF">NDU88_003860</name>
</gene>
<dbReference type="AlphaFoldDB" id="A0AAV7PI32"/>
<dbReference type="EMBL" id="JANPWB010000011">
    <property type="protein sequence ID" value="KAJ1125428.1"/>
    <property type="molecule type" value="Genomic_DNA"/>
</dbReference>
<keyword evidence="2" id="KW-1185">Reference proteome</keyword>
<reference evidence="1" key="1">
    <citation type="journal article" date="2022" name="bioRxiv">
        <title>Sequencing and chromosome-scale assembly of the giantPleurodeles waltlgenome.</title>
        <authorList>
            <person name="Brown T."/>
            <person name="Elewa A."/>
            <person name="Iarovenko S."/>
            <person name="Subramanian E."/>
            <person name="Araus A.J."/>
            <person name="Petzold A."/>
            <person name="Susuki M."/>
            <person name="Suzuki K.-i.T."/>
            <person name="Hayashi T."/>
            <person name="Toyoda A."/>
            <person name="Oliveira C."/>
            <person name="Osipova E."/>
            <person name="Leigh N.D."/>
            <person name="Simon A."/>
            <person name="Yun M.H."/>
        </authorList>
    </citation>
    <scope>NUCLEOTIDE SEQUENCE</scope>
    <source>
        <strain evidence="1">20211129_DDA</strain>
        <tissue evidence="1">Liver</tissue>
    </source>
</reference>
<sequence>MKEVLEVISHGEEHLQAKTGLTESNLDSNRSQACGGRADKFKSLKRQIVQPEGSIRVSTKDSTQDQVESYKQRIQDSQNISDTVDEPPEFCSRKVKEISPAGDDVVKDLALETRRLERGGKNIDWSNHGGDTFYSLTEDSEAVSSQNGLNRLS</sequence>
<organism evidence="1 2">
    <name type="scientific">Pleurodeles waltl</name>
    <name type="common">Iberian ribbed newt</name>
    <dbReference type="NCBI Taxonomy" id="8319"/>
    <lineage>
        <taxon>Eukaryota</taxon>
        <taxon>Metazoa</taxon>
        <taxon>Chordata</taxon>
        <taxon>Craniata</taxon>
        <taxon>Vertebrata</taxon>
        <taxon>Euteleostomi</taxon>
        <taxon>Amphibia</taxon>
        <taxon>Batrachia</taxon>
        <taxon>Caudata</taxon>
        <taxon>Salamandroidea</taxon>
        <taxon>Salamandridae</taxon>
        <taxon>Pleurodelinae</taxon>
        <taxon>Pleurodeles</taxon>
    </lineage>
</organism>
<dbReference type="Proteomes" id="UP001066276">
    <property type="component" value="Chromosome 7"/>
</dbReference>
<name>A0AAV7PI32_PLEWA</name>
<evidence type="ECO:0000313" key="1">
    <source>
        <dbReference type="EMBL" id="KAJ1125428.1"/>
    </source>
</evidence>
<proteinExistence type="predicted"/>